<feature type="region of interest" description="Disordered" evidence="1">
    <location>
        <begin position="61"/>
        <end position="88"/>
    </location>
</feature>
<feature type="region of interest" description="Disordered" evidence="1">
    <location>
        <begin position="1"/>
        <end position="28"/>
    </location>
</feature>
<dbReference type="Proteomes" id="UP000434172">
    <property type="component" value="Unassembled WGS sequence"/>
</dbReference>
<comment type="caution">
    <text evidence="2">The sequence shown here is derived from an EMBL/GenBank/DDBJ whole genome shotgun (WGS) entry which is preliminary data.</text>
</comment>
<reference evidence="2 3" key="1">
    <citation type="submission" date="2019-12" db="EMBL/GenBank/DDBJ databases">
        <title>A genome sequence resource for the geographically widespread anthracnose pathogen Colletotrichum asianum.</title>
        <authorList>
            <person name="Meng Y."/>
        </authorList>
    </citation>
    <scope>NUCLEOTIDE SEQUENCE [LARGE SCALE GENOMIC DNA]</scope>
    <source>
        <strain evidence="2 3">ICMP 18580</strain>
    </source>
</reference>
<gene>
    <name evidence="2" type="ORF">GQ607_010693</name>
</gene>
<proteinExistence type="predicted"/>
<organism evidence="2 3">
    <name type="scientific">Colletotrichum asianum</name>
    <dbReference type="NCBI Taxonomy" id="702518"/>
    <lineage>
        <taxon>Eukaryota</taxon>
        <taxon>Fungi</taxon>
        <taxon>Dikarya</taxon>
        <taxon>Ascomycota</taxon>
        <taxon>Pezizomycotina</taxon>
        <taxon>Sordariomycetes</taxon>
        <taxon>Hypocreomycetidae</taxon>
        <taxon>Glomerellales</taxon>
        <taxon>Glomerellaceae</taxon>
        <taxon>Colletotrichum</taxon>
        <taxon>Colletotrichum gloeosporioides species complex</taxon>
    </lineage>
</organism>
<keyword evidence="3" id="KW-1185">Reference proteome</keyword>
<dbReference type="EMBL" id="WOWK01000065">
    <property type="protein sequence ID" value="KAF0321967.1"/>
    <property type="molecule type" value="Genomic_DNA"/>
</dbReference>
<evidence type="ECO:0000313" key="2">
    <source>
        <dbReference type="EMBL" id="KAF0321967.1"/>
    </source>
</evidence>
<accession>A0A8H3ZNH6</accession>
<evidence type="ECO:0000313" key="3">
    <source>
        <dbReference type="Proteomes" id="UP000434172"/>
    </source>
</evidence>
<dbReference type="AlphaFoldDB" id="A0A8H3ZNH6"/>
<protein>
    <submittedName>
        <fullName evidence="2">Uncharacterized protein</fullName>
    </submittedName>
</protein>
<name>A0A8H3ZNH6_9PEZI</name>
<evidence type="ECO:0000256" key="1">
    <source>
        <dbReference type="SAM" id="MobiDB-lite"/>
    </source>
</evidence>
<sequence>MLPPTPLQRAPRLCPPMPRTQRPGKQRKPAAVAFPTTHTPFLLPLLLLLLALPPHKFCDEPNPRPTDGYTHHLIRHPQPDRVRGPSGPDATVLVFRRVAPLLGKGVPSPPASDRGFFIHPFELSSRPSASVV</sequence>